<feature type="region of interest" description="Disordered" evidence="1">
    <location>
        <begin position="1"/>
        <end position="25"/>
    </location>
</feature>
<evidence type="ECO:0000313" key="2">
    <source>
        <dbReference type="EMBL" id="KAF7829480.1"/>
    </source>
</evidence>
<sequence>MASLGRRSGQAINQPRDREVEFESA</sequence>
<accession>A0A834U0N7</accession>
<gene>
    <name evidence="2" type="ORF">G2W53_011813</name>
</gene>
<reference evidence="2" key="1">
    <citation type="submission" date="2020-09" db="EMBL/GenBank/DDBJ databases">
        <title>Genome-Enabled Discovery of Anthraquinone Biosynthesis in Senna tora.</title>
        <authorList>
            <person name="Kang S.-H."/>
            <person name="Pandey R.P."/>
            <person name="Lee C.-M."/>
            <person name="Sim J.-S."/>
            <person name="Jeong J.-T."/>
            <person name="Choi B.-S."/>
            <person name="Jung M."/>
            <person name="Ginzburg D."/>
            <person name="Zhao K."/>
            <person name="Won S.Y."/>
            <person name="Oh T.-J."/>
            <person name="Yu Y."/>
            <person name="Kim N.-H."/>
            <person name="Lee O.R."/>
            <person name="Lee T.-H."/>
            <person name="Bashyal P."/>
            <person name="Kim T.-S."/>
            <person name="Lee W.-H."/>
            <person name="Kawkins C."/>
            <person name="Kim C.-K."/>
            <person name="Kim J.S."/>
            <person name="Ahn B.O."/>
            <person name="Rhee S.Y."/>
            <person name="Sohng J.K."/>
        </authorList>
    </citation>
    <scope>NUCLEOTIDE SEQUENCE</scope>
    <source>
        <tissue evidence="2">Leaf</tissue>
    </source>
</reference>
<proteinExistence type="predicted"/>
<dbReference type="EMBL" id="JAAIUW010000005">
    <property type="protein sequence ID" value="KAF7829480.1"/>
    <property type="molecule type" value="Genomic_DNA"/>
</dbReference>
<protein>
    <submittedName>
        <fullName evidence="2">Uncharacterized protein</fullName>
    </submittedName>
</protein>
<comment type="caution">
    <text evidence="2">The sequence shown here is derived from an EMBL/GenBank/DDBJ whole genome shotgun (WGS) entry which is preliminary data.</text>
</comment>
<feature type="compositionally biased region" description="Basic and acidic residues" evidence="1">
    <location>
        <begin position="15"/>
        <end position="25"/>
    </location>
</feature>
<keyword evidence="3" id="KW-1185">Reference proteome</keyword>
<dbReference type="AlphaFoldDB" id="A0A834U0N7"/>
<organism evidence="2 3">
    <name type="scientific">Senna tora</name>
    <dbReference type="NCBI Taxonomy" id="362788"/>
    <lineage>
        <taxon>Eukaryota</taxon>
        <taxon>Viridiplantae</taxon>
        <taxon>Streptophyta</taxon>
        <taxon>Embryophyta</taxon>
        <taxon>Tracheophyta</taxon>
        <taxon>Spermatophyta</taxon>
        <taxon>Magnoliopsida</taxon>
        <taxon>eudicotyledons</taxon>
        <taxon>Gunneridae</taxon>
        <taxon>Pentapetalae</taxon>
        <taxon>rosids</taxon>
        <taxon>fabids</taxon>
        <taxon>Fabales</taxon>
        <taxon>Fabaceae</taxon>
        <taxon>Caesalpinioideae</taxon>
        <taxon>Cassia clade</taxon>
        <taxon>Senna</taxon>
    </lineage>
</organism>
<evidence type="ECO:0000313" key="3">
    <source>
        <dbReference type="Proteomes" id="UP000634136"/>
    </source>
</evidence>
<name>A0A834U0N7_9FABA</name>
<dbReference type="Proteomes" id="UP000634136">
    <property type="component" value="Unassembled WGS sequence"/>
</dbReference>
<evidence type="ECO:0000256" key="1">
    <source>
        <dbReference type="SAM" id="MobiDB-lite"/>
    </source>
</evidence>